<dbReference type="Gene3D" id="3.40.50.2000">
    <property type="entry name" value="Glycogen Phosphorylase B"/>
    <property type="match status" value="2"/>
</dbReference>
<dbReference type="SUPFAM" id="SSF53756">
    <property type="entry name" value="UDP-Glycosyltransferase/glycogen phosphorylase"/>
    <property type="match status" value="1"/>
</dbReference>
<proteinExistence type="predicted"/>
<dbReference type="Pfam" id="PF13692">
    <property type="entry name" value="Glyco_trans_1_4"/>
    <property type="match status" value="1"/>
</dbReference>
<evidence type="ECO:0008006" key="4">
    <source>
        <dbReference type="Google" id="ProtNLM"/>
    </source>
</evidence>
<protein>
    <recommendedName>
        <fullName evidence="4">TIGR03087 family PEP-CTERM/XrtA system glycosyltransferase</fullName>
    </recommendedName>
</protein>
<dbReference type="GO" id="GO:0016757">
    <property type="term" value="F:glycosyltransferase activity"/>
    <property type="evidence" value="ECO:0007669"/>
    <property type="project" value="TreeGrafter"/>
</dbReference>
<organism evidence="2 3">
    <name type="scientific">Photobacterium sanctipauli</name>
    <dbReference type="NCBI Taxonomy" id="1342794"/>
    <lineage>
        <taxon>Bacteria</taxon>
        <taxon>Pseudomonadati</taxon>
        <taxon>Pseudomonadota</taxon>
        <taxon>Gammaproteobacteria</taxon>
        <taxon>Vibrionales</taxon>
        <taxon>Vibrionaceae</taxon>
        <taxon>Photobacterium</taxon>
    </lineage>
</organism>
<dbReference type="PANTHER" id="PTHR46401:SF2">
    <property type="entry name" value="GLYCOSYLTRANSFERASE WBBK-RELATED"/>
    <property type="match status" value="1"/>
</dbReference>
<dbReference type="GO" id="GO:0009103">
    <property type="term" value="P:lipopolysaccharide biosynthetic process"/>
    <property type="evidence" value="ECO:0007669"/>
    <property type="project" value="TreeGrafter"/>
</dbReference>
<evidence type="ECO:0000313" key="3">
    <source>
        <dbReference type="Proteomes" id="UP000241771"/>
    </source>
</evidence>
<accession>A0A2T3NY35</accession>
<dbReference type="NCBIfam" id="TIGR03087">
    <property type="entry name" value="stp1"/>
    <property type="match status" value="1"/>
</dbReference>
<dbReference type="Proteomes" id="UP000241771">
    <property type="component" value="Unassembled WGS sequence"/>
</dbReference>
<dbReference type="EMBL" id="PYMA01000002">
    <property type="protein sequence ID" value="PSW21213.1"/>
    <property type="molecule type" value="Genomic_DNA"/>
</dbReference>
<reference evidence="2 3" key="1">
    <citation type="submission" date="2018-01" db="EMBL/GenBank/DDBJ databases">
        <title>Whole genome sequencing of Histamine producing bacteria.</title>
        <authorList>
            <person name="Butler K."/>
        </authorList>
    </citation>
    <scope>NUCLEOTIDE SEQUENCE [LARGE SCALE GENOMIC DNA]</scope>
    <source>
        <strain evidence="2 3">DSM 100436</strain>
    </source>
</reference>
<keyword evidence="3" id="KW-1185">Reference proteome</keyword>
<evidence type="ECO:0000313" key="2">
    <source>
        <dbReference type="EMBL" id="PSW21213.1"/>
    </source>
</evidence>
<dbReference type="PANTHER" id="PTHR46401">
    <property type="entry name" value="GLYCOSYLTRANSFERASE WBBK-RELATED"/>
    <property type="match status" value="1"/>
</dbReference>
<keyword evidence="1" id="KW-0808">Transferase</keyword>
<dbReference type="InterPro" id="IPR017521">
    <property type="entry name" value="Sugar_tfrase_PEP-CTERM_Stp1"/>
</dbReference>
<name>A0A2T3NY35_9GAMM</name>
<dbReference type="AlphaFoldDB" id="A0A2T3NY35"/>
<dbReference type="RefSeq" id="WP_107271629.1">
    <property type="nucleotide sequence ID" value="NZ_PYMA01000002.1"/>
</dbReference>
<sequence length="406" mass="45973">MKEPLLYLCHRIPFPPNKGDKIASYNILKFLSQHYDIYLGCFIDDAYDTRFESDVRAFCADCKFITISRSFSKLKSLTALLDGKPITLPFYSRKAMQRWVDGVIDTHHINKTFIFSSSMAQYVEHYNDRLHTVMHFVDIDSDKWLQYAEKTTGLMKAIYQREHRTLAKYEIAIADAFDISCFVTPAETETFRAMVPASTSMKVQPLENGLDSLFFSPDADHHLAESYDLKNENYLVFTGAMDYWANADAVIWFAQHVWPSVIKQIPDAKFYIVGSSPTSEVKALAAAQGITVTGRVHDVRPYLIHAKGAVAPMQIARGVQNKVLEAMAMGKPLLVSPLGIEGIDNYPTSHLTVSEHPDESVQWALKTLTEELTSAKESRVWIENTYSWNAKLFPLLNYLGGSNVDQ</sequence>
<gene>
    <name evidence="2" type="ORF">C9I98_04470</name>
</gene>
<evidence type="ECO:0000256" key="1">
    <source>
        <dbReference type="ARBA" id="ARBA00022679"/>
    </source>
</evidence>
<comment type="caution">
    <text evidence="2">The sequence shown here is derived from an EMBL/GenBank/DDBJ whole genome shotgun (WGS) entry which is preliminary data.</text>
</comment>